<dbReference type="HAMAP" id="MF_01554_B">
    <property type="entry name" value="GlmM_B"/>
    <property type="match status" value="1"/>
</dbReference>
<comment type="similarity">
    <text evidence="1 9 10">Belongs to the phosphohexose mutase family.</text>
</comment>
<dbReference type="InterPro" id="IPR036900">
    <property type="entry name" value="A-D-PHexomutase_C_sf"/>
</dbReference>
<comment type="caution">
    <text evidence="16">The sequence shown here is derived from an EMBL/GenBank/DDBJ whole genome shotgun (WGS) entry which is preliminary data.</text>
</comment>
<dbReference type="GO" id="GO:0004615">
    <property type="term" value="F:phosphomannomutase activity"/>
    <property type="evidence" value="ECO:0007669"/>
    <property type="project" value="TreeGrafter"/>
</dbReference>
<reference evidence="17" key="1">
    <citation type="submission" date="2015-04" db="EMBL/GenBank/DDBJ databases">
        <authorList>
            <person name="Schardt J."/>
            <person name="Mueller-Herbst S."/>
            <person name="Scherer S."/>
            <person name="Huptas C."/>
        </authorList>
    </citation>
    <scope>NUCLEOTIDE SEQUENCE [LARGE SCALE GENOMIC DNA]</scope>
    <source>
        <strain evidence="17">Kiel-L1</strain>
    </source>
</reference>
<dbReference type="Proteomes" id="UP000257055">
    <property type="component" value="Unassembled WGS sequence"/>
</dbReference>
<keyword evidence="2 9" id="KW-0597">Phosphoprotein</keyword>
<keyword evidence="5 9" id="KW-0413">Isomerase</keyword>
<dbReference type="Pfam" id="PF02880">
    <property type="entry name" value="PGM_PMM_III"/>
    <property type="match status" value="1"/>
</dbReference>
<evidence type="ECO:0000259" key="15">
    <source>
        <dbReference type="Pfam" id="PF02880"/>
    </source>
</evidence>
<evidence type="ECO:0000256" key="4">
    <source>
        <dbReference type="ARBA" id="ARBA00022842"/>
    </source>
</evidence>
<dbReference type="PANTHER" id="PTHR42946">
    <property type="entry name" value="PHOSPHOHEXOSE MUTASE"/>
    <property type="match status" value="1"/>
</dbReference>
<feature type="binding site" evidence="9">
    <location>
        <position position="243"/>
    </location>
    <ligand>
        <name>Mg(2+)</name>
        <dbReference type="ChEBI" id="CHEBI:18420"/>
    </ligand>
</feature>
<proteinExistence type="inferred from homology"/>
<feature type="domain" description="Alpha-D-phosphohexomutase alpha/beta/alpha" evidence="14">
    <location>
        <begin position="159"/>
        <end position="254"/>
    </location>
</feature>
<dbReference type="GO" id="GO:0009252">
    <property type="term" value="P:peptidoglycan biosynthetic process"/>
    <property type="evidence" value="ECO:0007669"/>
    <property type="project" value="TreeGrafter"/>
</dbReference>
<dbReference type="GO" id="GO:0005975">
    <property type="term" value="P:carbohydrate metabolic process"/>
    <property type="evidence" value="ECO:0007669"/>
    <property type="project" value="InterPro"/>
</dbReference>
<evidence type="ECO:0000256" key="10">
    <source>
        <dbReference type="RuleBase" id="RU004326"/>
    </source>
</evidence>
<feature type="binding site" evidence="9">
    <location>
        <position position="241"/>
    </location>
    <ligand>
        <name>Mg(2+)</name>
        <dbReference type="ChEBI" id="CHEBI:18420"/>
    </ligand>
</feature>
<dbReference type="GO" id="GO:0000287">
    <property type="term" value="F:magnesium ion binding"/>
    <property type="evidence" value="ECO:0007669"/>
    <property type="project" value="UniProtKB-UniRule"/>
</dbReference>
<keyword evidence="4 9" id="KW-0460">Magnesium</keyword>
<dbReference type="Gene3D" id="3.30.310.50">
    <property type="entry name" value="Alpha-D-phosphohexomutase, C-terminal domain"/>
    <property type="match status" value="1"/>
</dbReference>
<dbReference type="FunFam" id="3.40.120.10:FF:000002">
    <property type="entry name" value="Phosphoglucosamine mutase"/>
    <property type="match status" value="1"/>
</dbReference>
<organism evidence="16 17">
    <name type="scientific">Listeria kieliensis</name>
    <dbReference type="NCBI Taxonomy" id="1621700"/>
    <lineage>
        <taxon>Bacteria</taxon>
        <taxon>Bacillati</taxon>
        <taxon>Bacillota</taxon>
        <taxon>Bacilli</taxon>
        <taxon>Bacillales</taxon>
        <taxon>Listeriaceae</taxon>
        <taxon>Listeria</taxon>
    </lineage>
</organism>
<dbReference type="InterPro" id="IPR005843">
    <property type="entry name" value="A-D-PHexomutase_C"/>
</dbReference>
<evidence type="ECO:0000259" key="14">
    <source>
        <dbReference type="Pfam" id="PF02879"/>
    </source>
</evidence>
<keyword evidence="3 9" id="KW-0479">Metal-binding</keyword>
<accession>A0A3D8TP19</accession>
<evidence type="ECO:0000256" key="7">
    <source>
        <dbReference type="ARBA" id="ARBA00066330"/>
    </source>
</evidence>
<keyword evidence="17" id="KW-1185">Reference proteome</keyword>
<dbReference type="FunFam" id="3.40.120.10:FF:000001">
    <property type="entry name" value="Phosphoglucosamine mutase"/>
    <property type="match status" value="1"/>
</dbReference>
<dbReference type="Pfam" id="PF00408">
    <property type="entry name" value="PGM_PMM_IV"/>
    <property type="match status" value="1"/>
</dbReference>
<comment type="cofactor">
    <cofactor evidence="9">
        <name>Mg(2+)</name>
        <dbReference type="ChEBI" id="CHEBI:18420"/>
    </cofactor>
    <text evidence="9">Binds 1 Mg(2+) ion per subunit.</text>
</comment>
<dbReference type="GO" id="GO:0006048">
    <property type="term" value="P:UDP-N-acetylglucosamine biosynthetic process"/>
    <property type="evidence" value="ECO:0007669"/>
    <property type="project" value="TreeGrafter"/>
</dbReference>
<sequence>MGKYFGTDGVRGVANEELSPELAFRLGRMGGYVLTRHVGEHPRVLVARDTRISGEMLESALISGLVSVGIEVMRLGVISTPGVAYLTTAQGASASVMISASHNPVQDNGIKFFGSDGFKLSDDQELEIEALLEQETDDLPRPSAEGLGTVSDYFEGKQKYLQFLKQTVDQSFDGLLVALDCANGATSSLATHLFADLEADTVSMGASPDGLNINDGVGSTHPEALAAFLKEKEADVGLAFDGDGDRVIAVDENGTIVDGDKIMFICAKYLNEQGLLKQSTVVSTVMSNLGFYKGLEELQIHDVQTAVGDRYVVEAMRNGNYNLGGEQSGHIVFLDHNTTGDGLLSGIQLINVMKATGKKLSELASEMQTYPQKLVNIRVTDKHAVTDNPKVHAAIEVVEMEMAGNGRVLVRPSGTEPLVRVMVEAKTAEETERYCNQIATVVQEEMGLDK</sequence>
<dbReference type="InterPro" id="IPR006352">
    <property type="entry name" value="GlmM_bact"/>
</dbReference>
<dbReference type="Pfam" id="PF02878">
    <property type="entry name" value="PGM_PMM_I"/>
    <property type="match status" value="1"/>
</dbReference>
<evidence type="ECO:0000256" key="5">
    <source>
        <dbReference type="ARBA" id="ARBA00023235"/>
    </source>
</evidence>
<evidence type="ECO:0000256" key="2">
    <source>
        <dbReference type="ARBA" id="ARBA00022553"/>
    </source>
</evidence>
<dbReference type="InterPro" id="IPR016066">
    <property type="entry name" value="A-D-PHexomutase_CS"/>
</dbReference>
<dbReference type="InterPro" id="IPR005846">
    <property type="entry name" value="A-D-PHexomutase_a/b/a-III"/>
</dbReference>
<dbReference type="GO" id="GO:0005829">
    <property type="term" value="C:cytosol"/>
    <property type="evidence" value="ECO:0007669"/>
    <property type="project" value="TreeGrafter"/>
</dbReference>
<evidence type="ECO:0000256" key="1">
    <source>
        <dbReference type="ARBA" id="ARBA00010231"/>
    </source>
</evidence>
<dbReference type="InterPro" id="IPR005844">
    <property type="entry name" value="A-D-PHexomutase_a/b/a-I"/>
</dbReference>
<comment type="function">
    <text evidence="9 11">Catalyzes the conversion of glucosamine-6-phosphate to glucosamine-1-phosphate.</text>
</comment>
<dbReference type="NCBIfam" id="TIGR01455">
    <property type="entry name" value="glmM"/>
    <property type="match status" value="1"/>
</dbReference>
<feature type="domain" description="Alpha-D-phosphohexomutase C-terminal" evidence="12">
    <location>
        <begin position="374"/>
        <end position="440"/>
    </location>
</feature>
<gene>
    <name evidence="9" type="primary">glmM</name>
    <name evidence="16" type="ORF">UR08_06270</name>
</gene>
<evidence type="ECO:0000256" key="6">
    <source>
        <dbReference type="ARBA" id="ARBA00050364"/>
    </source>
</evidence>
<dbReference type="SUPFAM" id="SSF53738">
    <property type="entry name" value="Phosphoglucomutase, first 3 domains"/>
    <property type="match status" value="3"/>
</dbReference>
<evidence type="ECO:0000259" key="12">
    <source>
        <dbReference type="Pfam" id="PF00408"/>
    </source>
</evidence>
<dbReference type="PRINTS" id="PR00509">
    <property type="entry name" value="PGMPMM"/>
</dbReference>
<dbReference type="FunFam" id="3.30.310.50:FF:000001">
    <property type="entry name" value="Phosphoglucosamine mutase"/>
    <property type="match status" value="1"/>
</dbReference>
<evidence type="ECO:0000259" key="13">
    <source>
        <dbReference type="Pfam" id="PF02878"/>
    </source>
</evidence>
<dbReference type="InterPro" id="IPR050060">
    <property type="entry name" value="Phosphoglucosamine_mutase"/>
</dbReference>
<dbReference type="NCBIfam" id="NF008139">
    <property type="entry name" value="PRK10887.1"/>
    <property type="match status" value="1"/>
</dbReference>
<feature type="modified residue" description="Phosphoserine" evidence="9">
    <location>
        <position position="101"/>
    </location>
</feature>
<feature type="binding site" evidence="9">
    <location>
        <position position="245"/>
    </location>
    <ligand>
        <name>Mg(2+)</name>
        <dbReference type="ChEBI" id="CHEBI:18420"/>
    </ligand>
</feature>
<evidence type="ECO:0000313" key="16">
    <source>
        <dbReference type="EMBL" id="RDX00600.1"/>
    </source>
</evidence>
<dbReference type="InterPro" id="IPR005845">
    <property type="entry name" value="A-D-PHexomutase_a/b/a-II"/>
</dbReference>
<dbReference type="GO" id="GO:0008966">
    <property type="term" value="F:phosphoglucosamine mutase activity"/>
    <property type="evidence" value="ECO:0007669"/>
    <property type="project" value="UniProtKB-UniRule"/>
</dbReference>
<name>A0A3D8TP19_9LIST</name>
<evidence type="ECO:0000256" key="11">
    <source>
        <dbReference type="RuleBase" id="RU004327"/>
    </source>
</evidence>
<evidence type="ECO:0000256" key="3">
    <source>
        <dbReference type="ARBA" id="ARBA00022723"/>
    </source>
</evidence>
<dbReference type="InterPro" id="IPR005841">
    <property type="entry name" value="Alpha-D-phosphohexomutase_SF"/>
</dbReference>
<dbReference type="PANTHER" id="PTHR42946:SF1">
    <property type="entry name" value="PHOSPHOGLUCOMUTASE (ALPHA-D-GLUCOSE-1,6-BISPHOSPHATE-DEPENDENT)"/>
    <property type="match status" value="1"/>
</dbReference>
<comment type="PTM">
    <text evidence="9">Activated by phosphorylation.</text>
</comment>
<dbReference type="PROSITE" id="PS00710">
    <property type="entry name" value="PGM_PMM"/>
    <property type="match status" value="1"/>
</dbReference>
<comment type="catalytic activity">
    <reaction evidence="6 9 11">
        <text>alpha-D-glucosamine 1-phosphate = D-glucosamine 6-phosphate</text>
        <dbReference type="Rhea" id="RHEA:23424"/>
        <dbReference type="ChEBI" id="CHEBI:58516"/>
        <dbReference type="ChEBI" id="CHEBI:58725"/>
        <dbReference type="EC" id="5.4.2.10"/>
    </reaction>
</comment>
<feature type="domain" description="Alpha-D-phosphohexomutase alpha/beta/alpha" evidence="13">
    <location>
        <begin position="3"/>
        <end position="136"/>
    </location>
</feature>
<dbReference type="SUPFAM" id="SSF55957">
    <property type="entry name" value="Phosphoglucomutase, C-terminal domain"/>
    <property type="match status" value="1"/>
</dbReference>
<dbReference type="Pfam" id="PF02879">
    <property type="entry name" value="PGM_PMM_II"/>
    <property type="match status" value="1"/>
</dbReference>
<dbReference type="CDD" id="cd05802">
    <property type="entry name" value="GlmM"/>
    <property type="match status" value="1"/>
</dbReference>
<dbReference type="EMBL" id="LARY01000002">
    <property type="protein sequence ID" value="RDX00600.1"/>
    <property type="molecule type" value="Genomic_DNA"/>
</dbReference>
<feature type="domain" description="Alpha-D-phosphohexomutase alpha/beta/alpha" evidence="15">
    <location>
        <begin position="258"/>
        <end position="370"/>
    </location>
</feature>
<dbReference type="EC" id="5.4.2.10" evidence="7 9"/>
<dbReference type="Gene3D" id="3.40.120.10">
    <property type="entry name" value="Alpha-D-Glucose-1,6-Bisphosphate, subunit A, domain 3"/>
    <property type="match status" value="3"/>
</dbReference>
<evidence type="ECO:0000256" key="9">
    <source>
        <dbReference type="HAMAP-Rule" id="MF_01554"/>
    </source>
</evidence>
<protein>
    <recommendedName>
        <fullName evidence="8 9">Phosphoglucosamine mutase</fullName>
        <ecNumber evidence="7 9">5.4.2.10</ecNumber>
    </recommendedName>
</protein>
<feature type="active site" description="Phosphoserine intermediate" evidence="9">
    <location>
        <position position="101"/>
    </location>
</feature>
<evidence type="ECO:0000256" key="8">
    <source>
        <dbReference type="ARBA" id="ARBA00068193"/>
    </source>
</evidence>
<dbReference type="InterPro" id="IPR016055">
    <property type="entry name" value="A-D-PHexomutase_a/b/a-I/II/III"/>
</dbReference>
<dbReference type="AlphaFoldDB" id="A0A3D8TP19"/>
<feature type="binding site" description="via phosphate group" evidence="9">
    <location>
        <position position="101"/>
    </location>
    <ligand>
        <name>Mg(2+)</name>
        <dbReference type="ChEBI" id="CHEBI:18420"/>
    </ligand>
</feature>
<evidence type="ECO:0000313" key="17">
    <source>
        <dbReference type="Proteomes" id="UP000257055"/>
    </source>
</evidence>
<dbReference type="RefSeq" id="WP_115752835.1">
    <property type="nucleotide sequence ID" value="NZ_LARY01000002.1"/>
</dbReference>